<organism evidence="1 2">
    <name type="scientific">Setaria viridis</name>
    <name type="common">Green bristlegrass</name>
    <name type="synonym">Setaria italica subsp. viridis</name>
    <dbReference type="NCBI Taxonomy" id="4556"/>
    <lineage>
        <taxon>Eukaryota</taxon>
        <taxon>Viridiplantae</taxon>
        <taxon>Streptophyta</taxon>
        <taxon>Embryophyta</taxon>
        <taxon>Tracheophyta</taxon>
        <taxon>Spermatophyta</taxon>
        <taxon>Magnoliopsida</taxon>
        <taxon>Liliopsida</taxon>
        <taxon>Poales</taxon>
        <taxon>Poaceae</taxon>
        <taxon>PACMAD clade</taxon>
        <taxon>Panicoideae</taxon>
        <taxon>Panicodae</taxon>
        <taxon>Paniceae</taxon>
        <taxon>Cenchrinae</taxon>
        <taxon>Setaria</taxon>
    </lineage>
</organism>
<dbReference type="Proteomes" id="UP000298652">
    <property type="component" value="Chromosome 8"/>
</dbReference>
<sequence length="38" mass="4550">MFCTFHHVRCLQTEVFPKKNSNVEKDCIRFGVKMTVEF</sequence>
<keyword evidence="2" id="KW-1185">Reference proteome</keyword>
<protein>
    <submittedName>
        <fullName evidence="1">Uncharacterized protein</fullName>
    </submittedName>
</protein>
<evidence type="ECO:0000313" key="1">
    <source>
        <dbReference type="EMBL" id="TKV99510.1"/>
    </source>
</evidence>
<reference evidence="1" key="1">
    <citation type="submission" date="2019-03" db="EMBL/GenBank/DDBJ databases">
        <title>WGS assembly of Setaria viridis.</title>
        <authorList>
            <person name="Huang P."/>
            <person name="Jenkins J."/>
            <person name="Grimwood J."/>
            <person name="Barry K."/>
            <person name="Healey A."/>
            <person name="Mamidi S."/>
            <person name="Sreedasyam A."/>
            <person name="Shu S."/>
            <person name="Feldman M."/>
            <person name="Wu J."/>
            <person name="Yu Y."/>
            <person name="Chen C."/>
            <person name="Johnson J."/>
            <person name="Rokhsar D."/>
            <person name="Baxter I."/>
            <person name="Schmutz J."/>
            <person name="Brutnell T."/>
            <person name="Kellogg E."/>
        </authorList>
    </citation>
    <scope>NUCLEOTIDE SEQUENCE [LARGE SCALE GENOMIC DNA]</scope>
</reference>
<dbReference type="EMBL" id="CM016559">
    <property type="protein sequence ID" value="TKV99510.1"/>
    <property type="molecule type" value="Genomic_DNA"/>
</dbReference>
<dbReference type="Gramene" id="TKV99510">
    <property type="protein sequence ID" value="TKV99510"/>
    <property type="gene ID" value="SEVIR_8G049133v2"/>
</dbReference>
<accession>A0A4U6TBT6</accession>
<name>A0A4U6TBT6_SETVI</name>
<dbReference type="AlphaFoldDB" id="A0A4U6TBT6"/>
<evidence type="ECO:0000313" key="2">
    <source>
        <dbReference type="Proteomes" id="UP000298652"/>
    </source>
</evidence>
<proteinExistence type="predicted"/>
<gene>
    <name evidence="1" type="ORF">SEVIR_8G049133v2</name>
</gene>